<protein>
    <recommendedName>
        <fullName evidence="2 6">Cell division topological specificity factor</fullName>
    </recommendedName>
</protein>
<comment type="similarity">
    <text evidence="1 6">Belongs to the MinE family.</text>
</comment>
<accession>A0A7U7GDI6</accession>
<dbReference type="GO" id="GO:0051301">
    <property type="term" value="P:cell division"/>
    <property type="evidence" value="ECO:0007669"/>
    <property type="project" value="UniProtKB-KW"/>
</dbReference>
<evidence type="ECO:0000256" key="1">
    <source>
        <dbReference type="ARBA" id="ARBA00008168"/>
    </source>
</evidence>
<dbReference type="HAMAP" id="MF_00262">
    <property type="entry name" value="MinE"/>
    <property type="match status" value="1"/>
</dbReference>
<comment type="caution">
    <text evidence="7">The sequence shown here is derived from an EMBL/GenBank/DDBJ whole genome shotgun (WGS) entry which is preliminary data.</text>
</comment>
<evidence type="ECO:0000256" key="3">
    <source>
        <dbReference type="ARBA" id="ARBA00022618"/>
    </source>
</evidence>
<dbReference type="NCBIfam" id="NF001422">
    <property type="entry name" value="PRK00296.1"/>
    <property type="match status" value="1"/>
</dbReference>
<evidence type="ECO:0000313" key="8">
    <source>
        <dbReference type="Proteomes" id="UP000019184"/>
    </source>
</evidence>
<dbReference type="SUPFAM" id="SSF55229">
    <property type="entry name" value="Cell division protein MinE topological specificity domain"/>
    <property type="match status" value="1"/>
</dbReference>
<evidence type="ECO:0000313" key="7">
    <source>
        <dbReference type="EMBL" id="CDH46237.1"/>
    </source>
</evidence>
<gene>
    <name evidence="6 7" type="primary">minE</name>
    <name evidence="7" type="ORF">BN874_400029</name>
</gene>
<keyword evidence="4 6" id="KW-0131">Cell cycle</keyword>
<keyword evidence="8" id="KW-1185">Reference proteome</keyword>
<dbReference type="GO" id="GO:0032955">
    <property type="term" value="P:regulation of division septum assembly"/>
    <property type="evidence" value="ECO:0007669"/>
    <property type="project" value="InterPro"/>
</dbReference>
<dbReference type="NCBIfam" id="TIGR01215">
    <property type="entry name" value="minE"/>
    <property type="match status" value="1"/>
</dbReference>
<comment type="function">
    <text evidence="5 6">Prevents the cell division inhibition by proteins MinC and MinD at internal division sites while permitting inhibition at polar sites. This ensures cell division at the proper site by restricting the formation of a division septum at the midpoint of the long axis of the cell.</text>
</comment>
<dbReference type="OrthoDB" id="9802655at2"/>
<reference evidence="7 8" key="1">
    <citation type="journal article" date="2014" name="ISME J.">
        <title>Candidatus Competibacter-lineage genomes retrieved from metagenomes reveal functional metabolic diversity.</title>
        <authorList>
            <person name="McIlroy S.J."/>
            <person name="Albertsen M."/>
            <person name="Andresen E.K."/>
            <person name="Saunders A.M."/>
            <person name="Kristiansen R."/>
            <person name="Stokholm-Bjerregaard M."/>
            <person name="Nielsen K.L."/>
            <person name="Nielsen P.H."/>
        </authorList>
    </citation>
    <scope>NUCLEOTIDE SEQUENCE [LARGE SCALE GENOMIC DNA]</scope>
    <source>
        <strain evidence="7 8">Run_B_J11</strain>
    </source>
</reference>
<organism evidence="7 8">
    <name type="scientific">Candidatus Contendobacter odensis Run_B_J11</name>
    <dbReference type="NCBI Taxonomy" id="1400861"/>
    <lineage>
        <taxon>Bacteria</taxon>
        <taxon>Pseudomonadati</taxon>
        <taxon>Pseudomonadota</taxon>
        <taxon>Gammaproteobacteria</taxon>
        <taxon>Candidatus Competibacteraceae</taxon>
        <taxon>Candidatus Contendibacter</taxon>
    </lineage>
</organism>
<evidence type="ECO:0000256" key="6">
    <source>
        <dbReference type="HAMAP-Rule" id="MF_00262"/>
    </source>
</evidence>
<sequence length="93" mass="10423">MGLFDNFFGTSTNKSAALAKERLQIIVAHERGGRRGSGPDYLPALKKELLEVVRKYVPVDQSQIKVHLDREGGYEILELNITLPDEEPRSGRS</sequence>
<evidence type="ECO:0000256" key="2">
    <source>
        <dbReference type="ARBA" id="ARBA00020112"/>
    </source>
</evidence>
<dbReference type="EMBL" id="CBTK010000255">
    <property type="protein sequence ID" value="CDH46237.1"/>
    <property type="molecule type" value="Genomic_DNA"/>
</dbReference>
<dbReference type="Pfam" id="PF03776">
    <property type="entry name" value="MinE"/>
    <property type="match status" value="1"/>
</dbReference>
<name>A0A7U7GDI6_9GAMM</name>
<keyword evidence="3 6" id="KW-0132">Cell division</keyword>
<evidence type="ECO:0000256" key="4">
    <source>
        <dbReference type="ARBA" id="ARBA00023306"/>
    </source>
</evidence>
<dbReference type="Gene3D" id="3.30.1070.10">
    <property type="entry name" value="Cell division topological specificity factor MinE"/>
    <property type="match status" value="1"/>
</dbReference>
<proteinExistence type="inferred from homology"/>
<evidence type="ECO:0000256" key="5">
    <source>
        <dbReference type="ARBA" id="ARBA00025265"/>
    </source>
</evidence>
<dbReference type="GO" id="GO:0042802">
    <property type="term" value="F:identical protein binding"/>
    <property type="evidence" value="ECO:0007669"/>
    <property type="project" value="UniProtKB-ARBA"/>
</dbReference>
<dbReference type="InterPro" id="IPR036707">
    <property type="entry name" value="MinE_sf"/>
</dbReference>
<dbReference type="RefSeq" id="WP_034434803.1">
    <property type="nucleotide sequence ID" value="NZ_CBTK010000255.1"/>
</dbReference>
<dbReference type="FunFam" id="3.30.1070.10:FF:000001">
    <property type="entry name" value="Cell division topological specificity factor"/>
    <property type="match status" value="1"/>
</dbReference>
<dbReference type="AlphaFoldDB" id="A0A7U7GDI6"/>
<dbReference type="Proteomes" id="UP000019184">
    <property type="component" value="Unassembled WGS sequence"/>
</dbReference>
<dbReference type="InterPro" id="IPR005527">
    <property type="entry name" value="MinE"/>
</dbReference>